<dbReference type="GO" id="GO:0016042">
    <property type="term" value="P:lipid catabolic process"/>
    <property type="evidence" value="ECO:0007669"/>
    <property type="project" value="UniProtKB-UniRule"/>
</dbReference>
<dbReference type="InterPro" id="IPR050301">
    <property type="entry name" value="NTE"/>
</dbReference>
<evidence type="ECO:0000256" key="4">
    <source>
        <dbReference type="PROSITE-ProRule" id="PRU01161"/>
    </source>
</evidence>
<dbReference type="Proteomes" id="UP000001784">
    <property type="component" value="Chromosome"/>
</dbReference>
<gene>
    <name evidence="6" type="ordered locus">Sfum_1839</name>
</gene>
<dbReference type="PANTHER" id="PTHR14226:SF29">
    <property type="entry name" value="NEUROPATHY TARGET ESTERASE SWS"/>
    <property type="match status" value="1"/>
</dbReference>
<dbReference type="InterPro" id="IPR002641">
    <property type="entry name" value="PNPLA_dom"/>
</dbReference>
<keyword evidence="2 4" id="KW-0442">Lipid degradation</keyword>
<dbReference type="OrthoDB" id="5290098at2"/>
<proteinExistence type="predicted"/>
<dbReference type="STRING" id="335543.Sfum_1839"/>
<dbReference type="eggNOG" id="COG1752">
    <property type="taxonomic scope" value="Bacteria"/>
</dbReference>
<dbReference type="KEGG" id="sfu:Sfum_1839"/>
<dbReference type="Gene3D" id="3.40.1090.10">
    <property type="entry name" value="Cytosolic phospholipase A2 catalytic domain"/>
    <property type="match status" value="2"/>
</dbReference>
<dbReference type="SUPFAM" id="SSF52151">
    <property type="entry name" value="FabD/lysophospholipase-like"/>
    <property type="match status" value="1"/>
</dbReference>
<feature type="active site" description="Proton acceptor" evidence="4">
    <location>
        <position position="156"/>
    </location>
</feature>
<dbReference type="RefSeq" id="WP_011698694.1">
    <property type="nucleotide sequence ID" value="NC_008554.1"/>
</dbReference>
<dbReference type="HOGENOM" id="CLU_047251_0_2_7"/>
<evidence type="ECO:0000313" key="6">
    <source>
        <dbReference type="EMBL" id="ABK17524.1"/>
    </source>
</evidence>
<accession>A0LJC2</accession>
<keyword evidence="7" id="KW-1185">Reference proteome</keyword>
<dbReference type="PROSITE" id="PS51635">
    <property type="entry name" value="PNPLA"/>
    <property type="match status" value="1"/>
</dbReference>
<reference evidence="6 7" key="1">
    <citation type="submission" date="2006-10" db="EMBL/GenBank/DDBJ databases">
        <title>Complete sequence of Syntrophobacter fumaroxidans MPOB.</title>
        <authorList>
            <consortium name="US DOE Joint Genome Institute"/>
            <person name="Copeland A."/>
            <person name="Lucas S."/>
            <person name="Lapidus A."/>
            <person name="Barry K."/>
            <person name="Detter J.C."/>
            <person name="Glavina del Rio T."/>
            <person name="Hammon N."/>
            <person name="Israni S."/>
            <person name="Pitluck S."/>
            <person name="Goltsman E.G."/>
            <person name="Martinez M."/>
            <person name="Schmutz J."/>
            <person name="Larimer F."/>
            <person name="Land M."/>
            <person name="Hauser L."/>
            <person name="Kyrpides N."/>
            <person name="Kim E."/>
            <person name="Boone D.R."/>
            <person name="Brockman F."/>
            <person name="Culley D."/>
            <person name="Ferry J."/>
            <person name="Gunsalus R."/>
            <person name="McInerney M.J."/>
            <person name="Morrison M."/>
            <person name="Plugge C."/>
            <person name="Rohlin L."/>
            <person name="Scholten J."/>
            <person name="Sieber J."/>
            <person name="Stams A.J.M."/>
            <person name="Worm P."/>
            <person name="Henstra A.M."/>
            <person name="Richardson P."/>
        </authorList>
    </citation>
    <scope>NUCLEOTIDE SEQUENCE [LARGE SCALE GENOMIC DNA]</scope>
    <source>
        <strain evidence="7">DSM 10017 / MPOB</strain>
    </source>
</reference>
<dbReference type="PANTHER" id="PTHR14226">
    <property type="entry name" value="NEUROPATHY TARGET ESTERASE/SWISS CHEESE D.MELANOGASTER"/>
    <property type="match status" value="1"/>
</dbReference>
<name>A0LJC2_SYNFM</name>
<evidence type="ECO:0000256" key="3">
    <source>
        <dbReference type="ARBA" id="ARBA00023098"/>
    </source>
</evidence>
<dbReference type="InParanoid" id="A0LJC2"/>
<evidence type="ECO:0000256" key="1">
    <source>
        <dbReference type="ARBA" id="ARBA00022801"/>
    </source>
</evidence>
<feature type="active site" description="Nucleophile" evidence="4">
    <location>
        <position position="39"/>
    </location>
</feature>
<evidence type="ECO:0000259" key="5">
    <source>
        <dbReference type="PROSITE" id="PS51635"/>
    </source>
</evidence>
<feature type="domain" description="PNPLA" evidence="5">
    <location>
        <begin position="6"/>
        <end position="169"/>
    </location>
</feature>
<dbReference type="FunCoup" id="A0LJC2">
    <property type="interactions" value="54"/>
</dbReference>
<dbReference type="AlphaFoldDB" id="A0LJC2"/>
<evidence type="ECO:0000313" key="7">
    <source>
        <dbReference type="Proteomes" id="UP000001784"/>
    </source>
</evidence>
<keyword evidence="3 4" id="KW-0443">Lipid metabolism</keyword>
<dbReference type="InterPro" id="IPR016035">
    <property type="entry name" value="Acyl_Trfase/lysoPLipase"/>
</dbReference>
<evidence type="ECO:0000256" key="2">
    <source>
        <dbReference type="ARBA" id="ARBA00022963"/>
    </source>
</evidence>
<sequence>MKKFGLALGGGGAKGICHIAFLKVIDELGITPAVISGTSIGAIIGGFYSAGVSGLEIEQELEDLGLLDVYRMAMDFSVFSQSAILKGKGVEEYLMKKIPVGTFEELSLPLKVVATDFWNRRQVVFESGDLGTALRASMAMPGIFEPVVMDRTVLVDGGAVNPLPYDLIQPECDFTIAIDVSGEKAYSEDDPVPNMVENILSTFQIMQAAILKAKMKLSPPDLYVKPSLTNIRVLDFHRHKEILDGVREDAAEFRMSLEKLMDKA</sequence>
<feature type="short sequence motif" description="GXGXXG" evidence="4">
    <location>
        <begin position="10"/>
        <end position="15"/>
    </location>
</feature>
<protein>
    <submittedName>
        <fullName evidence="6">Patatin</fullName>
    </submittedName>
</protein>
<feature type="short sequence motif" description="DGA/G" evidence="4">
    <location>
        <begin position="156"/>
        <end position="158"/>
    </location>
</feature>
<organism evidence="6 7">
    <name type="scientific">Syntrophobacter fumaroxidans (strain DSM 10017 / MPOB)</name>
    <dbReference type="NCBI Taxonomy" id="335543"/>
    <lineage>
        <taxon>Bacteria</taxon>
        <taxon>Pseudomonadati</taxon>
        <taxon>Thermodesulfobacteriota</taxon>
        <taxon>Syntrophobacteria</taxon>
        <taxon>Syntrophobacterales</taxon>
        <taxon>Syntrophobacteraceae</taxon>
        <taxon>Syntrophobacter</taxon>
    </lineage>
</organism>
<dbReference type="Pfam" id="PF01734">
    <property type="entry name" value="Patatin"/>
    <property type="match status" value="1"/>
</dbReference>
<dbReference type="GO" id="GO:0016787">
    <property type="term" value="F:hydrolase activity"/>
    <property type="evidence" value="ECO:0007669"/>
    <property type="project" value="UniProtKB-UniRule"/>
</dbReference>
<dbReference type="EMBL" id="CP000478">
    <property type="protein sequence ID" value="ABK17524.1"/>
    <property type="molecule type" value="Genomic_DNA"/>
</dbReference>
<feature type="short sequence motif" description="GXSXG" evidence="4">
    <location>
        <begin position="37"/>
        <end position="41"/>
    </location>
</feature>
<keyword evidence="1 4" id="KW-0378">Hydrolase</keyword>